<feature type="transmembrane region" description="Helical" evidence="5">
    <location>
        <begin position="172"/>
        <end position="191"/>
    </location>
</feature>
<proteinExistence type="predicted"/>
<feature type="transmembrane region" description="Helical" evidence="5">
    <location>
        <begin position="146"/>
        <end position="165"/>
    </location>
</feature>
<feature type="transmembrane region" description="Helical" evidence="5">
    <location>
        <begin position="112"/>
        <end position="140"/>
    </location>
</feature>
<evidence type="ECO:0000256" key="3">
    <source>
        <dbReference type="ARBA" id="ARBA00022989"/>
    </source>
</evidence>
<feature type="transmembrane region" description="Helical" evidence="5">
    <location>
        <begin position="268"/>
        <end position="290"/>
    </location>
</feature>
<comment type="caution">
    <text evidence="6">The sequence shown here is derived from an EMBL/GenBank/DDBJ whole genome shotgun (WGS) entry which is preliminary data.</text>
</comment>
<feature type="transmembrane region" description="Helical" evidence="5">
    <location>
        <begin position="396"/>
        <end position="420"/>
    </location>
</feature>
<protein>
    <submittedName>
        <fullName evidence="6">Nramp family divalent metal transporter</fullName>
    </submittedName>
</protein>
<keyword evidence="3 5" id="KW-1133">Transmembrane helix</keyword>
<keyword evidence="4 5" id="KW-0472">Membrane</keyword>
<dbReference type="PANTHER" id="PTHR11706:SF3">
    <property type="entry name" value="METAL ION TRANSPORT PROTEIN"/>
    <property type="match status" value="1"/>
</dbReference>
<evidence type="ECO:0000313" key="7">
    <source>
        <dbReference type="Proteomes" id="UP001207337"/>
    </source>
</evidence>
<dbReference type="EMBL" id="JAJNDC010000003">
    <property type="protein sequence ID" value="MCW9713780.1"/>
    <property type="molecule type" value="Genomic_DNA"/>
</dbReference>
<dbReference type="Proteomes" id="UP001207337">
    <property type="component" value="Unassembled WGS sequence"/>
</dbReference>
<feature type="transmembrane region" description="Helical" evidence="5">
    <location>
        <begin position="432"/>
        <end position="453"/>
    </location>
</feature>
<feature type="transmembrane region" description="Helical" evidence="5">
    <location>
        <begin position="58"/>
        <end position="78"/>
    </location>
</feature>
<reference evidence="6 7" key="1">
    <citation type="submission" date="2021-11" db="EMBL/GenBank/DDBJ databases">
        <title>Aliifidinibius sp. nov., a new bacterium isolated from saline soil.</title>
        <authorList>
            <person name="Galisteo C."/>
            <person name="De La Haba R."/>
            <person name="Sanchez-Porro C."/>
            <person name="Ventosa A."/>
        </authorList>
    </citation>
    <scope>NUCLEOTIDE SEQUENCE [LARGE SCALE GENOMIC DNA]</scope>
    <source>
        <strain evidence="6 7">KACC 190600</strain>
    </source>
</reference>
<keyword evidence="7" id="KW-1185">Reference proteome</keyword>
<evidence type="ECO:0000256" key="5">
    <source>
        <dbReference type="SAM" id="Phobius"/>
    </source>
</evidence>
<evidence type="ECO:0000313" key="6">
    <source>
        <dbReference type="EMBL" id="MCW9713780.1"/>
    </source>
</evidence>
<evidence type="ECO:0000256" key="4">
    <source>
        <dbReference type="ARBA" id="ARBA00023136"/>
    </source>
</evidence>
<comment type="subcellular location">
    <subcellularLocation>
        <location evidence="1">Membrane</location>
        <topology evidence="1">Multi-pass membrane protein</topology>
    </subcellularLocation>
</comment>
<evidence type="ECO:0000256" key="2">
    <source>
        <dbReference type="ARBA" id="ARBA00022692"/>
    </source>
</evidence>
<feature type="transmembrane region" description="Helical" evidence="5">
    <location>
        <begin position="371"/>
        <end position="390"/>
    </location>
</feature>
<evidence type="ECO:0000256" key="1">
    <source>
        <dbReference type="ARBA" id="ARBA00004141"/>
    </source>
</evidence>
<dbReference type="PANTHER" id="PTHR11706">
    <property type="entry name" value="SOLUTE CARRIER PROTEIN FAMILY 11 MEMBER"/>
    <property type="match status" value="1"/>
</dbReference>
<sequence length="457" mass="51511">MSELTKGRPKDPYVLKREDIKEPPKTLLGTVRYLGPGFVLSAAIVGSGELIATTTLGARAGFVTFWVIILSCLVKVALQLEFGKHAISNGETIMSAFNKLPGWKFRDINWTIWTWLFIQLFKLLQVGGIVGGVAITMNIFFPSVNVTLWTFITAILASLLVFRGYYIFVERFSLVMIAFFTVLTFLSVYFMQFTEFAISWTDIQYGLELNLPTAMVGVAIGAFGLTGVGGDEIMYYHYWCIEKGYASYTGPVEKTEAWTNRAKGWIKVMYWDAFLSMIVYTLVTAAFYILGASVLHVQDRIPEGFQMIETLSGMYTETLGPGARNVFLICAIVVLFSTLFTALASWTRIFSDAFGKLGFLDFHDIEQRRKAIAIFAWVFPMLWAIMFLFVQLPVLMVIIGGFFTSVLLLIVIFAAVHFRYVQLDARLKPGRLYDIAFWLSIIAILLAAVYSIIRFSL</sequence>
<feature type="transmembrane region" description="Helical" evidence="5">
    <location>
        <begin position="326"/>
        <end position="350"/>
    </location>
</feature>
<feature type="transmembrane region" description="Helical" evidence="5">
    <location>
        <begin position="211"/>
        <end position="229"/>
    </location>
</feature>
<gene>
    <name evidence="6" type="ORF">LQ318_12785</name>
</gene>
<dbReference type="InterPro" id="IPR001046">
    <property type="entry name" value="NRAMP_fam"/>
</dbReference>
<dbReference type="RefSeq" id="WP_265790710.1">
    <property type="nucleotide sequence ID" value="NZ_BAABRS010000003.1"/>
</dbReference>
<accession>A0ABT3Q129</accession>
<name>A0ABT3Q129_9BACT</name>
<keyword evidence="2 5" id="KW-0812">Transmembrane</keyword>
<dbReference type="NCBIfam" id="NF037982">
    <property type="entry name" value="Nramp_1"/>
    <property type="match status" value="1"/>
</dbReference>
<feature type="transmembrane region" description="Helical" evidence="5">
    <location>
        <begin position="33"/>
        <end position="52"/>
    </location>
</feature>
<organism evidence="6 7">
    <name type="scientific">Fodinibius salicampi</name>
    <dbReference type="NCBI Taxonomy" id="1920655"/>
    <lineage>
        <taxon>Bacteria</taxon>
        <taxon>Pseudomonadati</taxon>
        <taxon>Balneolota</taxon>
        <taxon>Balneolia</taxon>
        <taxon>Balneolales</taxon>
        <taxon>Balneolaceae</taxon>
        <taxon>Fodinibius</taxon>
    </lineage>
</organism>